<organism evidence="10 11">
    <name type="scientific">Mycena metata</name>
    <dbReference type="NCBI Taxonomy" id="1033252"/>
    <lineage>
        <taxon>Eukaryota</taxon>
        <taxon>Fungi</taxon>
        <taxon>Dikarya</taxon>
        <taxon>Basidiomycota</taxon>
        <taxon>Agaricomycotina</taxon>
        <taxon>Agaricomycetes</taxon>
        <taxon>Agaricomycetidae</taxon>
        <taxon>Agaricales</taxon>
        <taxon>Marasmiineae</taxon>
        <taxon>Mycenaceae</taxon>
        <taxon>Mycena</taxon>
    </lineage>
</organism>
<dbReference type="EC" id="5.6.2.4" evidence="5"/>
<accession>A0AAD7I5E8</accession>
<evidence type="ECO:0000256" key="5">
    <source>
        <dbReference type="ARBA" id="ARBA00034808"/>
    </source>
</evidence>
<dbReference type="PANTHER" id="PTHR13710">
    <property type="entry name" value="DNA HELICASE RECQ FAMILY MEMBER"/>
    <property type="match status" value="1"/>
</dbReference>
<dbReference type="PANTHER" id="PTHR13710:SF149">
    <property type="entry name" value="ATP-DEPENDENT DNA HELICASE TLH2"/>
    <property type="match status" value="1"/>
</dbReference>
<comment type="similarity">
    <text evidence="1">Belongs to the helicase family. RecQ subfamily.</text>
</comment>
<evidence type="ECO:0000256" key="7">
    <source>
        <dbReference type="SAM" id="SignalP"/>
    </source>
</evidence>
<dbReference type="SUPFAM" id="SSF52540">
    <property type="entry name" value="P-loop containing nucleoside triphosphate hydrolases"/>
    <property type="match status" value="1"/>
</dbReference>
<name>A0AAD7I5E8_9AGAR</name>
<evidence type="ECO:0000259" key="9">
    <source>
        <dbReference type="PROSITE" id="PS51194"/>
    </source>
</evidence>
<keyword evidence="7" id="KW-0732">Signal</keyword>
<proteinExistence type="inferred from homology"/>
<dbReference type="AlphaFoldDB" id="A0AAD7I5E8"/>
<dbReference type="GO" id="GO:0043138">
    <property type="term" value="F:3'-5' DNA helicase activity"/>
    <property type="evidence" value="ECO:0007669"/>
    <property type="project" value="UniProtKB-EC"/>
</dbReference>
<comment type="caution">
    <text evidence="10">The sequence shown here is derived from an EMBL/GenBank/DDBJ whole genome shotgun (WGS) entry which is preliminary data.</text>
</comment>
<evidence type="ECO:0000256" key="2">
    <source>
        <dbReference type="ARBA" id="ARBA00022741"/>
    </source>
</evidence>
<dbReference type="InterPro" id="IPR011545">
    <property type="entry name" value="DEAD/DEAH_box_helicase_dom"/>
</dbReference>
<dbReference type="GO" id="GO:0005694">
    <property type="term" value="C:chromosome"/>
    <property type="evidence" value="ECO:0007669"/>
    <property type="project" value="TreeGrafter"/>
</dbReference>
<keyword evidence="2" id="KW-0547">Nucleotide-binding</keyword>
<evidence type="ECO:0000256" key="4">
    <source>
        <dbReference type="ARBA" id="ARBA00034617"/>
    </source>
</evidence>
<dbReference type="Gene3D" id="3.40.50.300">
    <property type="entry name" value="P-loop containing nucleotide triphosphate hydrolases"/>
    <property type="match status" value="2"/>
</dbReference>
<dbReference type="GO" id="GO:0000724">
    <property type="term" value="P:double-strand break repair via homologous recombination"/>
    <property type="evidence" value="ECO:0007669"/>
    <property type="project" value="TreeGrafter"/>
</dbReference>
<evidence type="ECO:0000313" key="10">
    <source>
        <dbReference type="EMBL" id="KAJ7735334.1"/>
    </source>
</evidence>
<dbReference type="InterPro" id="IPR027417">
    <property type="entry name" value="P-loop_NTPase"/>
</dbReference>
<dbReference type="Pfam" id="PF00271">
    <property type="entry name" value="Helicase_C"/>
    <property type="match status" value="1"/>
</dbReference>
<evidence type="ECO:0000256" key="1">
    <source>
        <dbReference type="ARBA" id="ARBA00005446"/>
    </source>
</evidence>
<dbReference type="InterPro" id="IPR001650">
    <property type="entry name" value="Helicase_C-like"/>
</dbReference>
<feature type="region of interest" description="Disordered" evidence="6">
    <location>
        <begin position="417"/>
        <end position="437"/>
    </location>
</feature>
<dbReference type="SMART" id="SM00487">
    <property type="entry name" value="DEXDc"/>
    <property type="match status" value="1"/>
</dbReference>
<dbReference type="EMBL" id="JARKIB010000127">
    <property type="protein sequence ID" value="KAJ7735334.1"/>
    <property type="molecule type" value="Genomic_DNA"/>
</dbReference>
<feature type="domain" description="Helicase C-terminal" evidence="9">
    <location>
        <begin position="282"/>
        <end position="446"/>
    </location>
</feature>
<keyword evidence="11" id="KW-1185">Reference proteome</keyword>
<gene>
    <name evidence="10" type="ORF">B0H16DRAFT_1327109</name>
</gene>
<dbReference type="Proteomes" id="UP001215598">
    <property type="component" value="Unassembled WGS sequence"/>
</dbReference>
<evidence type="ECO:0000259" key="8">
    <source>
        <dbReference type="PROSITE" id="PS51192"/>
    </source>
</evidence>
<evidence type="ECO:0000256" key="3">
    <source>
        <dbReference type="ARBA" id="ARBA00022840"/>
    </source>
</evidence>
<evidence type="ECO:0000256" key="6">
    <source>
        <dbReference type="SAM" id="MobiDB-lite"/>
    </source>
</evidence>
<feature type="signal peptide" evidence="7">
    <location>
        <begin position="1"/>
        <end position="21"/>
    </location>
</feature>
<feature type="chain" id="PRO_5042110784" description="DNA 3'-5' helicase" evidence="7">
    <location>
        <begin position="22"/>
        <end position="624"/>
    </location>
</feature>
<dbReference type="PROSITE" id="PS51194">
    <property type="entry name" value="HELICASE_CTER"/>
    <property type="match status" value="1"/>
</dbReference>
<keyword evidence="10" id="KW-0378">Hydrolase</keyword>
<dbReference type="GO" id="GO:0003676">
    <property type="term" value="F:nucleic acid binding"/>
    <property type="evidence" value="ECO:0007669"/>
    <property type="project" value="InterPro"/>
</dbReference>
<protein>
    <recommendedName>
        <fullName evidence="5">DNA 3'-5' helicase</fullName>
        <ecNumber evidence="5">5.6.2.4</ecNumber>
    </recommendedName>
</protein>
<sequence length="624" mass="69197">MSFASLTLFLLLLLTCYGSFAFRFDSPEGIELARRILLDVLSSFEPHHYQMDGICRVLAGVDLVVSTPTGSGKTGYLFLSLLVMMAIAKKPSLCPSVKFPLNPVFIVVCPTNSIEQQIGTNMAELGIPALTINADTVTAARIAGEQDLWHRAREGICTLILGPEQLISQGFRALISIEAFYDRICVLGVDEIHLLVHWGLSFRKALLQIGFMHARLQVPPRTTIIGLTASLLSDTKVENAIYSLLGVNRGEFHLIRRSNARYDIQILFRRLYSGLDGRFFPELDWVLKNNDKTIIFGGTILRVFRIKCYLNSLDSANPHRDIRIRMHTGLNWPNDKLATLSDIVSDPRCQIIIATNGLAQGNDIKVIKTVIQIGEPERMEMYVQKPGRARPTATNPRGIFYISAARMQVAQKIVAQTDAENEEDAKKAARGSKSVPRMPRAVAEIITAPCKPAEQDRQYGNPVEDSPCPCRTCVASPPAPLPELCNCSGCLSETNSTELYQPPAKKPPTPSDIPKGQRLTKIEKQIGSTRLESFRLAMWMEACDREMALTPLTDFLPDIVIKRLLDCFAKLLALDDLQPYISGLKGLQEHHNGLLGIIVELRGTFKELKKANAAAKKAEKAAHK</sequence>
<dbReference type="InterPro" id="IPR014001">
    <property type="entry name" value="Helicase_ATP-bd"/>
</dbReference>
<dbReference type="GO" id="GO:0005737">
    <property type="term" value="C:cytoplasm"/>
    <property type="evidence" value="ECO:0007669"/>
    <property type="project" value="TreeGrafter"/>
</dbReference>
<dbReference type="GO" id="GO:0009378">
    <property type="term" value="F:four-way junction helicase activity"/>
    <property type="evidence" value="ECO:0007669"/>
    <property type="project" value="TreeGrafter"/>
</dbReference>
<dbReference type="GO" id="GO:0005524">
    <property type="term" value="F:ATP binding"/>
    <property type="evidence" value="ECO:0007669"/>
    <property type="project" value="UniProtKB-KW"/>
</dbReference>
<dbReference type="Pfam" id="PF00270">
    <property type="entry name" value="DEAD"/>
    <property type="match status" value="1"/>
</dbReference>
<dbReference type="GO" id="GO:0005634">
    <property type="term" value="C:nucleus"/>
    <property type="evidence" value="ECO:0007669"/>
    <property type="project" value="TreeGrafter"/>
</dbReference>
<dbReference type="PROSITE" id="PS51192">
    <property type="entry name" value="HELICASE_ATP_BIND_1"/>
    <property type="match status" value="1"/>
</dbReference>
<evidence type="ECO:0000313" key="11">
    <source>
        <dbReference type="Proteomes" id="UP001215598"/>
    </source>
</evidence>
<feature type="domain" description="Helicase ATP-binding" evidence="8">
    <location>
        <begin position="54"/>
        <end position="249"/>
    </location>
</feature>
<reference evidence="10" key="1">
    <citation type="submission" date="2023-03" db="EMBL/GenBank/DDBJ databases">
        <title>Massive genome expansion in bonnet fungi (Mycena s.s.) driven by repeated elements and novel gene families across ecological guilds.</title>
        <authorList>
            <consortium name="Lawrence Berkeley National Laboratory"/>
            <person name="Harder C.B."/>
            <person name="Miyauchi S."/>
            <person name="Viragh M."/>
            <person name="Kuo A."/>
            <person name="Thoen E."/>
            <person name="Andreopoulos B."/>
            <person name="Lu D."/>
            <person name="Skrede I."/>
            <person name="Drula E."/>
            <person name="Henrissat B."/>
            <person name="Morin E."/>
            <person name="Kohler A."/>
            <person name="Barry K."/>
            <person name="LaButti K."/>
            <person name="Morin E."/>
            <person name="Salamov A."/>
            <person name="Lipzen A."/>
            <person name="Mereny Z."/>
            <person name="Hegedus B."/>
            <person name="Baldrian P."/>
            <person name="Stursova M."/>
            <person name="Weitz H."/>
            <person name="Taylor A."/>
            <person name="Grigoriev I.V."/>
            <person name="Nagy L.G."/>
            <person name="Martin F."/>
            <person name="Kauserud H."/>
        </authorList>
    </citation>
    <scope>NUCLEOTIDE SEQUENCE</scope>
    <source>
        <strain evidence="10">CBHHK182m</strain>
    </source>
</reference>
<dbReference type="GO" id="GO:0016787">
    <property type="term" value="F:hydrolase activity"/>
    <property type="evidence" value="ECO:0007669"/>
    <property type="project" value="UniProtKB-KW"/>
</dbReference>
<comment type="catalytic activity">
    <reaction evidence="4">
        <text>Couples ATP hydrolysis with the unwinding of duplex DNA by translocating in the 3'-5' direction.</text>
        <dbReference type="EC" id="5.6.2.4"/>
    </reaction>
</comment>
<keyword evidence="3" id="KW-0067">ATP-binding</keyword>